<dbReference type="FunFam" id="3.40.1190.10:FF:000004">
    <property type="entry name" value="Dihydrofolate synthase/folylpolyglutamate synthase"/>
    <property type="match status" value="1"/>
</dbReference>
<dbReference type="PANTHER" id="PTHR11136:SF0">
    <property type="entry name" value="DIHYDROFOLATE SYNTHETASE-RELATED"/>
    <property type="match status" value="1"/>
</dbReference>
<dbReference type="Gene3D" id="3.90.190.20">
    <property type="entry name" value="Mur ligase, C-terminal domain"/>
    <property type="match status" value="1"/>
</dbReference>
<dbReference type="EC" id="6.3.2.12" evidence="6"/>
<evidence type="ECO:0000256" key="3">
    <source>
        <dbReference type="ARBA" id="ARBA00005150"/>
    </source>
</evidence>
<dbReference type="InterPro" id="IPR036615">
    <property type="entry name" value="Mur_ligase_C_dom_sf"/>
</dbReference>
<keyword evidence="12 18" id="KW-0067">ATP-binding</keyword>
<gene>
    <name evidence="21" type="ORF">JK634_04745</name>
</gene>
<evidence type="ECO:0000256" key="11">
    <source>
        <dbReference type="ARBA" id="ARBA00022741"/>
    </source>
</evidence>
<dbReference type="GO" id="GO:0004326">
    <property type="term" value="F:tetrahydrofolylpolyglutamate synthase activity"/>
    <property type="evidence" value="ECO:0007669"/>
    <property type="project" value="UniProtKB-EC"/>
</dbReference>
<evidence type="ECO:0000256" key="15">
    <source>
        <dbReference type="ARBA" id="ARBA00030592"/>
    </source>
</evidence>
<comment type="pathway">
    <text evidence="2">Cofactor biosynthesis; tetrahydrofolate biosynthesis; 7,8-dihydrofolate from 2-amino-4-hydroxy-6-hydroxymethyl-7,8-dihydropteridine diphosphate and 4-aminobenzoate: step 2/2.</text>
</comment>
<dbReference type="GO" id="GO:0046872">
    <property type="term" value="F:metal ion binding"/>
    <property type="evidence" value="ECO:0007669"/>
    <property type="project" value="UniProtKB-KW"/>
</dbReference>
<comment type="subunit">
    <text evidence="5">Monomer.</text>
</comment>
<dbReference type="InterPro" id="IPR036565">
    <property type="entry name" value="Mur-like_cat_sf"/>
</dbReference>
<evidence type="ECO:0000256" key="12">
    <source>
        <dbReference type="ARBA" id="ARBA00022840"/>
    </source>
</evidence>
<evidence type="ECO:0000256" key="2">
    <source>
        <dbReference type="ARBA" id="ARBA00004799"/>
    </source>
</evidence>
<evidence type="ECO:0000313" key="21">
    <source>
        <dbReference type="EMBL" id="MBL4931104.1"/>
    </source>
</evidence>
<dbReference type="InterPro" id="IPR018109">
    <property type="entry name" value="Folylpolyglutamate_synth_CS"/>
</dbReference>
<comment type="pathway">
    <text evidence="3">Cofactor biosynthesis; tetrahydrofolylpolyglutamate biosynthesis.</text>
</comment>
<dbReference type="GO" id="GO:0046656">
    <property type="term" value="P:folic acid biosynthetic process"/>
    <property type="evidence" value="ECO:0007669"/>
    <property type="project" value="UniProtKB-KW"/>
</dbReference>
<evidence type="ECO:0000256" key="14">
    <source>
        <dbReference type="ARBA" id="ARBA00022909"/>
    </source>
</evidence>
<evidence type="ECO:0000256" key="9">
    <source>
        <dbReference type="ARBA" id="ARBA00022598"/>
    </source>
</evidence>
<dbReference type="GO" id="GO:0005524">
    <property type="term" value="F:ATP binding"/>
    <property type="evidence" value="ECO:0007669"/>
    <property type="project" value="UniProtKB-KW"/>
</dbReference>
<evidence type="ECO:0000256" key="16">
    <source>
        <dbReference type="ARBA" id="ARBA00047493"/>
    </source>
</evidence>
<dbReference type="RefSeq" id="WP_202766475.1">
    <property type="nucleotide sequence ID" value="NZ_JAESWA010000017.1"/>
</dbReference>
<name>A0A937FBZ9_9CLOT</name>
<evidence type="ECO:0000256" key="13">
    <source>
        <dbReference type="ARBA" id="ARBA00022842"/>
    </source>
</evidence>
<comment type="catalytic activity">
    <reaction evidence="16">
        <text>(6S)-5,6,7,8-tetrahydrofolyl-(gamma-L-Glu)(n) + L-glutamate + ATP = (6S)-5,6,7,8-tetrahydrofolyl-(gamma-L-Glu)(n+1) + ADP + phosphate + H(+)</text>
        <dbReference type="Rhea" id="RHEA:10580"/>
        <dbReference type="Rhea" id="RHEA-COMP:14738"/>
        <dbReference type="Rhea" id="RHEA-COMP:14740"/>
        <dbReference type="ChEBI" id="CHEBI:15378"/>
        <dbReference type="ChEBI" id="CHEBI:29985"/>
        <dbReference type="ChEBI" id="CHEBI:30616"/>
        <dbReference type="ChEBI" id="CHEBI:43474"/>
        <dbReference type="ChEBI" id="CHEBI:141005"/>
        <dbReference type="ChEBI" id="CHEBI:456216"/>
        <dbReference type="EC" id="6.3.2.17"/>
    </reaction>
</comment>
<comment type="catalytic activity">
    <reaction evidence="17">
        <text>7,8-dihydropteroate + L-glutamate + ATP = 7,8-dihydrofolate + ADP + phosphate + H(+)</text>
        <dbReference type="Rhea" id="RHEA:23584"/>
        <dbReference type="ChEBI" id="CHEBI:15378"/>
        <dbReference type="ChEBI" id="CHEBI:17839"/>
        <dbReference type="ChEBI" id="CHEBI:29985"/>
        <dbReference type="ChEBI" id="CHEBI:30616"/>
        <dbReference type="ChEBI" id="CHEBI:43474"/>
        <dbReference type="ChEBI" id="CHEBI:57451"/>
        <dbReference type="ChEBI" id="CHEBI:456216"/>
        <dbReference type="EC" id="6.3.2.12"/>
    </reaction>
</comment>
<feature type="domain" description="Mur ligase central" evidence="20">
    <location>
        <begin position="45"/>
        <end position="272"/>
    </location>
</feature>
<dbReference type="SUPFAM" id="SSF53244">
    <property type="entry name" value="MurD-like peptide ligases, peptide-binding domain"/>
    <property type="match status" value="1"/>
</dbReference>
<organism evidence="21 22">
    <name type="scientific">Clostridium paridis</name>
    <dbReference type="NCBI Taxonomy" id="2803863"/>
    <lineage>
        <taxon>Bacteria</taxon>
        <taxon>Bacillati</taxon>
        <taxon>Bacillota</taxon>
        <taxon>Clostridia</taxon>
        <taxon>Eubacteriales</taxon>
        <taxon>Clostridiaceae</taxon>
        <taxon>Clostridium</taxon>
    </lineage>
</organism>
<dbReference type="Proteomes" id="UP000623681">
    <property type="component" value="Unassembled WGS sequence"/>
</dbReference>
<evidence type="ECO:0000256" key="7">
    <source>
        <dbReference type="ARBA" id="ARBA00013025"/>
    </source>
</evidence>
<dbReference type="PROSITE" id="PS01012">
    <property type="entry name" value="FOLYLPOLYGLU_SYNT_2"/>
    <property type="match status" value="1"/>
</dbReference>
<dbReference type="EC" id="6.3.2.17" evidence="7"/>
<accession>A0A937FBZ9</accession>
<feature type="domain" description="Mur ligase C-terminal" evidence="19">
    <location>
        <begin position="300"/>
        <end position="419"/>
    </location>
</feature>
<dbReference type="InterPro" id="IPR004101">
    <property type="entry name" value="Mur_ligase_C"/>
</dbReference>
<evidence type="ECO:0000256" key="8">
    <source>
        <dbReference type="ARBA" id="ARBA00019357"/>
    </source>
</evidence>
<dbReference type="EMBL" id="JAESWA010000017">
    <property type="protein sequence ID" value="MBL4931104.1"/>
    <property type="molecule type" value="Genomic_DNA"/>
</dbReference>
<dbReference type="GO" id="GO:0008841">
    <property type="term" value="F:dihydrofolate synthase activity"/>
    <property type="evidence" value="ECO:0007669"/>
    <property type="project" value="UniProtKB-EC"/>
</dbReference>
<comment type="cofactor">
    <cofactor evidence="1">
        <name>Mg(2+)</name>
        <dbReference type="ChEBI" id="CHEBI:18420"/>
    </cofactor>
</comment>
<evidence type="ECO:0000256" key="4">
    <source>
        <dbReference type="ARBA" id="ARBA00008276"/>
    </source>
</evidence>
<dbReference type="Pfam" id="PF08245">
    <property type="entry name" value="Mur_ligase_M"/>
    <property type="match status" value="1"/>
</dbReference>
<keyword evidence="14" id="KW-0289">Folate biosynthesis</keyword>
<keyword evidence="22" id="KW-1185">Reference proteome</keyword>
<sequence length="434" mass="49073">MEYKNCIEYIHSLNKFGMNFGLSRTERLLELLGNPHKKIKFIHLAGTNGKGSTTAMISNILKEAGYKVGMFTSPYLEEFEERIQIDGVNIPKEHLTKCVNEIREIVDVVADEGLGQPTEFEVITCIMFKYFYDMKIDFGVIEVGLGGKLDSTNVLTPILTVITSISFDHMNILGDTLKEIAGEKAGIIKENVPVILYPQEREVLEVIKAKAKELGSKIYSVNPISSEFLGVLQKDSKVFQRIKYNIENKSLEINLPLLGKHQVVNCLTAITAIKVLSELGEISISDNDIYKGLEEVEWKGRMELLSGKPYILIDGAHNIDGIRKLKENLRTYFNYKNLVLILGILADKQVDEMIREICPLAKEVVAVTPHSDRAELSEVLRDKILEQEIKAISMDNYEEAYRYAVSKIAEDDMLLICGSLYMIGDMRKIIRKNI</sequence>
<proteinExistence type="inferred from homology"/>
<evidence type="ECO:0000256" key="1">
    <source>
        <dbReference type="ARBA" id="ARBA00001946"/>
    </source>
</evidence>
<keyword evidence="13" id="KW-0460">Magnesium</keyword>
<keyword evidence="11 18" id="KW-0547">Nucleotide-binding</keyword>
<dbReference type="GO" id="GO:0005737">
    <property type="term" value="C:cytoplasm"/>
    <property type="evidence" value="ECO:0007669"/>
    <property type="project" value="TreeGrafter"/>
</dbReference>
<dbReference type="NCBIfam" id="TIGR01499">
    <property type="entry name" value="folC"/>
    <property type="match status" value="1"/>
</dbReference>
<evidence type="ECO:0000256" key="5">
    <source>
        <dbReference type="ARBA" id="ARBA00011245"/>
    </source>
</evidence>
<comment type="caution">
    <text evidence="21">The sequence shown here is derived from an EMBL/GenBank/DDBJ whole genome shotgun (WGS) entry which is preliminary data.</text>
</comment>
<dbReference type="InterPro" id="IPR013221">
    <property type="entry name" value="Mur_ligase_cen"/>
</dbReference>
<evidence type="ECO:0000256" key="18">
    <source>
        <dbReference type="PIRNR" id="PIRNR001563"/>
    </source>
</evidence>
<dbReference type="InterPro" id="IPR001645">
    <property type="entry name" value="Folylpolyglutamate_synth"/>
</dbReference>
<dbReference type="PANTHER" id="PTHR11136">
    <property type="entry name" value="FOLYLPOLYGLUTAMATE SYNTHASE-RELATED"/>
    <property type="match status" value="1"/>
</dbReference>
<evidence type="ECO:0000256" key="10">
    <source>
        <dbReference type="ARBA" id="ARBA00022723"/>
    </source>
</evidence>
<dbReference type="AlphaFoldDB" id="A0A937FBZ9"/>
<evidence type="ECO:0000256" key="6">
    <source>
        <dbReference type="ARBA" id="ARBA00013023"/>
    </source>
</evidence>
<evidence type="ECO:0000259" key="19">
    <source>
        <dbReference type="Pfam" id="PF02875"/>
    </source>
</evidence>
<dbReference type="PROSITE" id="PS01011">
    <property type="entry name" value="FOLYLPOLYGLU_SYNT_1"/>
    <property type="match status" value="1"/>
</dbReference>
<dbReference type="Gene3D" id="3.40.1190.10">
    <property type="entry name" value="Mur-like, catalytic domain"/>
    <property type="match status" value="1"/>
</dbReference>
<protein>
    <recommendedName>
        <fullName evidence="8">Dihydrofolate synthase/folylpolyglutamate synthase</fullName>
        <ecNumber evidence="6">6.3.2.12</ecNumber>
        <ecNumber evidence="7">6.3.2.17</ecNumber>
    </recommendedName>
    <alternativeName>
        <fullName evidence="15">Tetrahydrofolylpolyglutamate synthase</fullName>
    </alternativeName>
</protein>
<evidence type="ECO:0000256" key="17">
    <source>
        <dbReference type="ARBA" id="ARBA00049161"/>
    </source>
</evidence>
<keyword evidence="10" id="KW-0479">Metal-binding</keyword>
<dbReference type="PIRSF" id="PIRSF001563">
    <property type="entry name" value="Folylpolyglu_synth"/>
    <property type="match status" value="1"/>
</dbReference>
<dbReference type="Pfam" id="PF02875">
    <property type="entry name" value="Mur_ligase_C"/>
    <property type="match status" value="1"/>
</dbReference>
<dbReference type="SUPFAM" id="SSF53623">
    <property type="entry name" value="MurD-like peptide ligases, catalytic domain"/>
    <property type="match status" value="1"/>
</dbReference>
<comment type="similarity">
    <text evidence="4 18">Belongs to the folylpolyglutamate synthase family.</text>
</comment>
<evidence type="ECO:0000259" key="20">
    <source>
        <dbReference type="Pfam" id="PF08245"/>
    </source>
</evidence>
<reference evidence="21" key="1">
    <citation type="submission" date="2021-01" db="EMBL/GenBank/DDBJ databases">
        <title>Genome public.</title>
        <authorList>
            <person name="Liu C."/>
            <person name="Sun Q."/>
        </authorList>
    </citation>
    <scope>NUCLEOTIDE SEQUENCE</scope>
    <source>
        <strain evidence="21">YIM B02565</strain>
    </source>
</reference>
<keyword evidence="9 18" id="KW-0436">Ligase</keyword>
<evidence type="ECO:0000313" key="22">
    <source>
        <dbReference type="Proteomes" id="UP000623681"/>
    </source>
</evidence>